<dbReference type="EMBL" id="QUAL01000018">
    <property type="protein sequence ID" value="RIQ35890.1"/>
    <property type="molecule type" value="Genomic_DNA"/>
</dbReference>
<feature type="transmembrane region" description="Helical" evidence="2">
    <location>
        <begin position="201"/>
        <end position="221"/>
    </location>
</feature>
<dbReference type="InterPro" id="IPR002823">
    <property type="entry name" value="DUF112_TM"/>
</dbReference>
<evidence type="ECO:0000313" key="4">
    <source>
        <dbReference type="EMBL" id="RIQ35890.1"/>
    </source>
</evidence>
<feature type="transmembrane region" description="Helical" evidence="2">
    <location>
        <begin position="432"/>
        <end position="450"/>
    </location>
</feature>
<feature type="transmembrane region" description="Helical" evidence="2">
    <location>
        <begin position="470"/>
        <end position="487"/>
    </location>
</feature>
<organism evidence="4 5">
    <name type="scientific">Jiangella rhizosphaerae</name>
    <dbReference type="NCBI Taxonomy" id="2293569"/>
    <lineage>
        <taxon>Bacteria</taxon>
        <taxon>Bacillati</taxon>
        <taxon>Actinomycetota</taxon>
        <taxon>Actinomycetes</taxon>
        <taxon>Jiangellales</taxon>
        <taxon>Jiangellaceae</taxon>
        <taxon>Jiangella</taxon>
    </lineage>
</organism>
<feature type="transmembrane region" description="Helical" evidence="2">
    <location>
        <begin position="145"/>
        <end position="161"/>
    </location>
</feature>
<feature type="transmembrane region" description="Helical" evidence="2">
    <location>
        <begin position="399"/>
        <end position="425"/>
    </location>
</feature>
<protein>
    <recommendedName>
        <fullName evidence="3">DUF112 domain-containing protein</fullName>
    </recommendedName>
</protein>
<keyword evidence="2" id="KW-0472">Membrane</keyword>
<keyword evidence="5" id="KW-1185">Reference proteome</keyword>
<feature type="transmembrane region" description="Helical" evidence="2">
    <location>
        <begin position="323"/>
        <end position="346"/>
    </location>
</feature>
<dbReference type="Proteomes" id="UP000284057">
    <property type="component" value="Unassembled WGS sequence"/>
</dbReference>
<comment type="caution">
    <text evidence="4">The sequence shown here is derived from an EMBL/GenBank/DDBJ whole genome shotgun (WGS) entry which is preliminary data.</text>
</comment>
<feature type="region of interest" description="Disordered" evidence="1">
    <location>
        <begin position="492"/>
        <end position="517"/>
    </location>
</feature>
<gene>
    <name evidence="4" type="ORF">DY240_01940</name>
</gene>
<feature type="compositionally biased region" description="Gly residues" evidence="1">
    <location>
        <begin position="499"/>
        <end position="517"/>
    </location>
</feature>
<feature type="transmembrane region" description="Helical" evidence="2">
    <location>
        <begin position="107"/>
        <end position="133"/>
    </location>
</feature>
<proteinExistence type="predicted"/>
<keyword evidence="2" id="KW-1133">Transmembrane helix</keyword>
<evidence type="ECO:0000256" key="2">
    <source>
        <dbReference type="SAM" id="Phobius"/>
    </source>
</evidence>
<name>A0A418KW75_9ACTN</name>
<dbReference type="PANTHER" id="PTHR35342">
    <property type="entry name" value="TRICARBOXYLIC TRANSPORT PROTEIN"/>
    <property type="match status" value="1"/>
</dbReference>
<keyword evidence="2" id="KW-0812">Transmembrane</keyword>
<evidence type="ECO:0000313" key="5">
    <source>
        <dbReference type="Proteomes" id="UP000284057"/>
    </source>
</evidence>
<feature type="transmembrane region" description="Helical" evidence="2">
    <location>
        <begin position="168"/>
        <end position="189"/>
    </location>
</feature>
<feature type="transmembrane region" description="Helical" evidence="2">
    <location>
        <begin position="20"/>
        <end position="46"/>
    </location>
</feature>
<feature type="transmembrane region" description="Helical" evidence="2">
    <location>
        <begin position="358"/>
        <end position="379"/>
    </location>
</feature>
<evidence type="ECO:0000256" key="1">
    <source>
        <dbReference type="SAM" id="MobiDB-lite"/>
    </source>
</evidence>
<dbReference type="RefSeq" id="WP_119658290.1">
    <property type="nucleotide sequence ID" value="NZ_QUAL01000018.1"/>
</dbReference>
<dbReference type="Pfam" id="PF01970">
    <property type="entry name" value="TctA"/>
    <property type="match status" value="1"/>
</dbReference>
<feature type="domain" description="DUF112" evidence="3">
    <location>
        <begin position="18"/>
        <end position="442"/>
    </location>
</feature>
<sequence>MGQALLDGLLMLLEPMSLVYLTIGMAIGLVFGFLPGLAGLATLALLMPVIIGMEPVQGLAFILGAYGAQSFGGSITSILFNVPGSGEQVVTTFDGYPMARKGQAGRALGVSAASSAFGGMFGVVILLLAIPVALQLITYLRPPEIFALGIVGIMVMGVSSARTKIKGIISGALGLMLSFIGLDPITGIARMTFGHLELNSGLGITAMTMGLFAVTEMLVLYTRGQAIAAQAPAQTSRAKGSRVIDGVWDTVRNWKMVIQGGVIGSICGLVPGMGGTVAMFGAYGYAKARSKDPDSFGKGNPVGVLAPESANNAKEGGSFVPTLAFGIPGSSGMALVIVILLILGYVPGPQMIDNHMDIVFLIAWICALSNVLASVLGLAMAPLFAKLAFLRPQLLAPPLVAVSLIGAFVDTRFMLSVLIAVIAGFAGYVLRALGYSLAGVILGFVLGPIVDQNLGLALQLYGSGFVLRPITAAILSLTVVAVLWGPVRKALRRPKDESGGPGGGAVVAAGEAGGSNR</sequence>
<reference evidence="4 5" key="1">
    <citation type="submission" date="2018-09" db="EMBL/GenBank/DDBJ databases">
        <title>Isolation, diversity and antifungal activity of actinobacteria from wheat.</title>
        <authorList>
            <person name="Han C."/>
        </authorList>
    </citation>
    <scope>NUCLEOTIDE SEQUENCE [LARGE SCALE GENOMIC DNA]</scope>
    <source>
        <strain evidence="4 5">NEAU-YY265</strain>
    </source>
</reference>
<dbReference type="OrthoDB" id="9781349at2"/>
<dbReference type="PANTHER" id="PTHR35342:SF5">
    <property type="entry name" value="TRICARBOXYLIC TRANSPORT PROTEIN"/>
    <property type="match status" value="1"/>
</dbReference>
<dbReference type="AlphaFoldDB" id="A0A418KW75"/>
<accession>A0A418KW75</accession>
<feature type="transmembrane region" description="Helical" evidence="2">
    <location>
        <begin position="262"/>
        <end position="286"/>
    </location>
</feature>
<evidence type="ECO:0000259" key="3">
    <source>
        <dbReference type="Pfam" id="PF01970"/>
    </source>
</evidence>